<proteinExistence type="inferred from homology"/>
<dbReference type="Gene3D" id="3.40.50.620">
    <property type="entry name" value="HUPs"/>
    <property type="match status" value="1"/>
</dbReference>
<dbReference type="InterPro" id="IPR014729">
    <property type="entry name" value="Rossmann-like_a/b/a_fold"/>
</dbReference>
<dbReference type="InterPro" id="IPR006016">
    <property type="entry name" value="UspA"/>
</dbReference>
<keyword evidence="5" id="KW-1185">Reference proteome</keyword>
<dbReference type="EMBL" id="JBHSDU010000002">
    <property type="protein sequence ID" value="MFC4308486.1"/>
    <property type="molecule type" value="Genomic_DNA"/>
</dbReference>
<name>A0ABV8SMA4_9GAMM</name>
<comment type="similarity">
    <text evidence="1 2">Belongs to the universal stress protein A family.</text>
</comment>
<evidence type="ECO:0000259" key="3">
    <source>
        <dbReference type="Pfam" id="PF00582"/>
    </source>
</evidence>
<sequence length="153" mass="16369">MYKNILVAVDGSATSLRGLHEAIRLAKATGARLLLLHVLNTLILETEIASTAYYQALADEIRSSGSKILEHAAMVARDAGVPFESKMIEKIGAHAWKEIVAQASESGVELIVLGTHGRRGLKRLILGSDAELVLRHAPVPVLMVRDQLAASAA</sequence>
<evidence type="ECO:0000256" key="2">
    <source>
        <dbReference type="PIRNR" id="PIRNR006276"/>
    </source>
</evidence>
<dbReference type="CDD" id="cd00293">
    <property type="entry name" value="USP-like"/>
    <property type="match status" value="1"/>
</dbReference>
<dbReference type="Pfam" id="PF00582">
    <property type="entry name" value="Usp"/>
    <property type="match status" value="1"/>
</dbReference>
<evidence type="ECO:0000313" key="5">
    <source>
        <dbReference type="Proteomes" id="UP001595904"/>
    </source>
</evidence>
<comment type="subcellular location">
    <subcellularLocation>
        <location evidence="2">Cytoplasm</location>
    </subcellularLocation>
</comment>
<evidence type="ECO:0000256" key="1">
    <source>
        <dbReference type="ARBA" id="ARBA00008791"/>
    </source>
</evidence>
<accession>A0ABV8SMA4</accession>
<dbReference type="InterPro" id="IPR006015">
    <property type="entry name" value="Universal_stress_UspA"/>
</dbReference>
<dbReference type="PIRSF" id="PIRSF006276">
    <property type="entry name" value="UspA"/>
    <property type="match status" value="1"/>
</dbReference>
<dbReference type="RefSeq" id="WP_380595577.1">
    <property type="nucleotide sequence ID" value="NZ_JBHSDU010000002.1"/>
</dbReference>
<evidence type="ECO:0000313" key="4">
    <source>
        <dbReference type="EMBL" id="MFC4308486.1"/>
    </source>
</evidence>
<dbReference type="PANTHER" id="PTHR46268:SF15">
    <property type="entry name" value="UNIVERSAL STRESS PROTEIN HP_0031"/>
    <property type="match status" value="1"/>
</dbReference>
<dbReference type="SUPFAM" id="SSF52402">
    <property type="entry name" value="Adenine nucleotide alpha hydrolases-like"/>
    <property type="match status" value="1"/>
</dbReference>
<dbReference type="Proteomes" id="UP001595904">
    <property type="component" value="Unassembled WGS sequence"/>
</dbReference>
<feature type="domain" description="UspA" evidence="3">
    <location>
        <begin position="1"/>
        <end position="145"/>
    </location>
</feature>
<gene>
    <name evidence="4" type="ORF">ACFPN2_05270</name>
</gene>
<organism evidence="4 5">
    <name type="scientific">Steroidobacter flavus</name>
    <dbReference type="NCBI Taxonomy" id="1842136"/>
    <lineage>
        <taxon>Bacteria</taxon>
        <taxon>Pseudomonadati</taxon>
        <taxon>Pseudomonadota</taxon>
        <taxon>Gammaproteobacteria</taxon>
        <taxon>Steroidobacterales</taxon>
        <taxon>Steroidobacteraceae</taxon>
        <taxon>Steroidobacter</taxon>
    </lineage>
</organism>
<comment type="caution">
    <text evidence="4">The sequence shown here is derived from an EMBL/GenBank/DDBJ whole genome shotgun (WGS) entry which is preliminary data.</text>
</comment>
<dbReference type="PANTHER" id="PTHR46268">
    <property type="entry name" value="STRESS RESPONSE PROTEIN NHAX"/>
    <property type="match status" value="1"/>
</dbReference>
<dbReference type="PRINTS" id="PR01438">
    <property type="entry name" value="UNVRSLSTRESS"/>
</dbReference>
<protein>
    <recommendedName>
        <fullName evidence="2">Universal stress protein</fullName>
    </recommendedName>
</protein>
<reference evidence="5" key="1">
    <citation type="journal article" date="2019" name="Int. J. Syst. Evol. Microbiol.">
        <title>The Global Catalogue of Microorganisms (GCM) 10K type strain sequencing project: providing services to taxonomists for standard genome sequencing and annotation.</title>
        <authorList>
            <consortium name="The Broad Institute Genomics Platform"/>
            <consortium name="The Broad Institute Genome Sequencing Center for Infectious Disease"/>
            <person name="Wu L."/>
            <person name="Ma J."/>
        </authorList>
    </citation>
    <scope>NUCLEOTIDE SEQUENCE [LARGE SCALE GENOMIC DNA]</scope>
    <source>
        <strain evidence="5">CGMCC 1.10759</strain>
    </source>
</reference>
<keyword evidence="2" id="KW-0963">Cytoplasm</keyword>